<proteinExistence type="predicted"/>
<reference evidence="1" key="1">
    <citation type="submission" date="2022-10" db="EMBL/GenBank/DDBJ databases">
        <title>Tapping the CABI collections for fungal endophytes: first genome assemblies for Collariella, Neodidymelliopsis, Ascochyta clinopodiicola, Didymella pomorum, Didymosphaeria variabile, Neocosmospora piperis and Neocucurbitaria cava.</title>
        <authorList>
            <person name="Hill R."/>
        </authorList>
    </citation>
    <scope>NUCLEOTIDE SEQUENCE</scope>
    <source>
        <strain evidence="1">IMI 355091</strain>
    </source>
</reference>
<organism evidence="1 2">
    <name type="scientific">Didymella pomorum</name>
    <dbReference type="NCBI Taxonomy" id="749634"/>
    <lineage>
        <taxon>Eukaryota</taxon>
        <taxon>Fungi</taxon>
        <taxon>Dikarya</taxon>
        <taxon>Ascomycota</taxon>
        <taxon>Pezizomycotina</taxon>
        <taxon>Dothideomycetes</taxon>
        <taxon>Pleosporomycetidae</taxon>
        <taxon>Pleosporales</taxon>
        <taxon>Pleosporineae</taxon>
        <taxon>Didymellaceae</taxon>
        <taxon>Didymella</taxon>
    </lineage>
</organism>
<dbReference type="Proteomes" id="UP001140510">
    <property type="component" value="Unassembled WGS sequence"/>
</dbReference>
<dbReference type="OrthoDB" id="10496451at2759"/>
<dbReference type="AlphaFoldDB" id="A0A9W9D657"/>
<evidence type="ECO:0000313" key="1">
    <source>
        <dbReference type="EMBL" id="KAJ4404198.1"/>
    </source>
</evidence>
<accession>A0A9W9D657</accession>
<dbReference type="InterPro" id="IPR032675">
    <property type="entry name" value="LRR_dom_sf"/>
</dbReference>
<sequence>MHGSRAARRQLHGFGLSEVDPNIFTFDEKETLPALEELAIPDLFKRVDRRNTGWADPRDPCEGWQKHINWSIMRTLDLRRTKAADVLVCLAGSLPHLQTLKIPSVPDADLYLFLQSASQLAHLHVVSGSSHLASFLDCMYATVGSQLLSLYVKVEFGVAALNREDFQRIFTHCTRLQALGVDDKERQVFGVWTPFEVDLLPDLKLKRLIRTTREYVSAKRFASRHSKRSWYKANAYIQYPGAYYLSTYYFPAPLEKLGHEAFGTKKWTKKSIVKMKELLERFGLAAAALQED</sequence>
<gene>
    <name evidence="1" type="ORF">N0V91_006101</name>
</gene>
<protein>
    <submittedName>
        <fullName evidence="1">Uncharacterized protein</fullName>
    </submittedName>
</protein>
<dbReference type="EMBL" id="JAPEVA010000045">
    <property type="protein sequence ID" value="KAJ4404198.1"/>
    <property type="molecule type" value="Genomic_DNA"/>
</dbReference>
<evidence type="ECO:0000313" key="2">
    <source>
        <dbReference type="Proteomes" id="UP001140510"/>
    </source>
</evidence>
<name>A0A9W9D657_9PLEO</name>
<dbReference type="Gene3D" id="3.80.10.10">
    <property type="entry name" value="Ribonuclease Inhibitor"/>
    <property type="match status" value="1"/>
</dbReference>
<keyword evidence="2" id="KW-1185">Reference proteome</keyword>
<comment type="caution">
    <text evidence="1">The sequence shown here is derived from an EMBL/GenBank/DDBJ whole genome shotgun (WGS) entry which is preliminary data.</text>
</comment>